<evidence type="ECO:0000313" key="2">
    <source>
        <dbReference type="Proteomes" id="UP000590442"/>
    </source>
</evidence>
<accession>A0A846QRJ4</accession>
<sequence length="112" mass="12780">MRKIHLTILILIICNISFGQIKQIIVDADTKEKIPFVNIWVENYDVGTISNEDGQFVLPKMDGTKIIVFSATGYTTKKMVYGLIKNLIELTPQIIELNEVVVSNSKKRNKKR</sequence>
<dbReference type="SUPFAM" id="SSF49464">
    <property type="entry name" value="Carboxypeptidase regulatory domain-like"/>
    <property type="match status" value="1"/>
</dbReference>
<name>A0A846QRJ4_9FLAO</name>
<dbReference type="RefSeq" id="WP_167963603.1">
    <property type="nucleotide sequence ID" value="NZ_JAATJJ010000001.1"/>
</dbReference>
<keyword evidence="2" id="KW-1185">Reference proteome</keyword>
<organism evidence="1 2">
    <name type="scientific">Saonia flava</name>
    <dbReference type="NCBI Taxonomy" id="523696"/>
    <lineage>
        <taxon>Bacteria</taxon>
        <taxon>Pseudomonadati</taxon>
        <taxon>Bacteroidota</taxon>
        <taxon>Flavobacteriia</taxon>
        <taxon>Flavobacteriales</taxon>
        <taxon>Flavobacteriaceae</taxon>
        <taxon>Saonia</taxon>
    </lineage>
</organism>
<dbReference type="AlphaFoldDB" id="A0A846QRJ4"/>
<dbReference type="InterPro" id="IPR008969">
    <property type="entry name" value="CarboxyPept-like_regulatory"/>
</dbReference>
<comment type="caution">
    <text evidence="1">The sequence shown here is derived from an EMBL/GenBank/DDBJ whole genome shotgun (WGS) entry which is preliminary data.</text>
</comment>
<reference evidence="1 2" key="1">
    <citation type="submission" date="2020-03" db="EMBL/GenBank/DDBJ databases">
        <title>Genomic Encyclopedia of Type Strains, Phase IV (KMG-IV): sequencing the most valuable type-strain genomes for metagenomic binning, comparative biology and taxonomic classification.</title>
        <authorList>
            <person name="Goeker M."/>
        </authorList>
    </citation>
    <scope>NUCLEOTIDE SEQUENCE [LARGE SCALE GENOMIC DNA]</scope>
    <source>
        <strain evidence="1 2">DSM 29762</strain>
    </source>
</reference>
<dbReference type="Pfam" id="PF13715">
    <property type="entry name" value="CarbopepD_reg_2"/>
    <property type="match status" value="1"/>
</dbReference>
<gene>
    <name evidence="1" type="ORF">GGR42_002098</name>
</gene>
<proteinExistence type="predicted"/>
<dbReference type="Proteomes" id="UP000590442">
    <property type="component" value="Unassembled WGS sequence"/>
</dbReference>
<evidence type="ECO:0008006" key="3">
    <source>
        <dbReference type="Google" id="ProtNLM"/>
    </source>
</evidence>
<protein>
    <recommendedName>
        <fullName evidence="3">CarboxypepD_reg-like domain-containing protein</fullName>
    </recommendedName>
</protein>
<dbReference type="EMBL" id="JAATJJ010000001">
    <property type="protein sequence ID" value="NJB71636.1"/>
    <property type="molecule type" value="Genomic_DNA"/>
</dbReference>
<dbReference type="Gene3D" id="2.60.40.1120">
    <property type="entry name" value="Carboxypeptidase-like, regulatory domain"/>
    <property type="match status" value="1"/>
</dbReference>
<evidence type="ECO:0000313" key="1">
    <source>
        <dbReference type="EMBL" id="NJB71636.1"/>
    </source>
</evidence>